<name>A0A1J4TWW3_9BACT</name>
<reference evidence="1 2" key="1">
    <citation type="journal article" date="2016" name="Environ. Microbiol.">
        <title>Genomic resolution of a cold subsurface aquifer community provides metabolic insights for novel microbes adapted to high CO concentrations.</title>
        <authorList>
            <person name="Probst A.J."/>
            <person name="Castelle C.J."/>
            <person name="Singh A."/>
            <person name="Brown C.T."/>
            <person name="Anantharaman K."/>
            <person name="Sharon I."/>
            <person name="Hug L.A."/>
            <person name="Burstein D."/>
            <person name="Emerson J.B."/>
            <person name="Thomas B.C."/>
            <person name="Banfield J.F."/>
        </authorList>
    </citation>
    <scope>NUCLEOTIDE SEQUENCE [LARGE SCALE GENOMIC DNA]</scope>
    <source>
        <strain evidence="1">CG1_02_38_13</strain>
    </source>
</reference>
<proteinExistence type="predicted"/>
<evidence type="ECO:0000313" key="1">
    <source>
        <dbReference type="EMBL" id="OIO16820.1"/>
    </source>
</evidence>
<organism evidence="1 2">
    <name type="scientific">Candidatus Kuenenbacteria bacterium CG1_02_38_13</name>
    <dbReference type="NCBI Taxonomy" id="1805235"/>
    <lineage>
        <taxon>Bacteria</taxon>
        <taxon>Candidatus Kueneniibacteriota</taxon>
    </lineage>
</organism>
<gene>
    <name evidence="1" type="ORF">AUJ29_02290</name>
</gene>
<dbReference type="EMBL" id="MNVB01000051">
    <property type="protein sequence ID" value="OIO16820.1"/>
    <property type="molecule type" value="Genomic_DNA"/>
</dbReference>
<comment type="caution">
    <text evidence="1">The sequence shown here is derived from an EMBL/GenBank/DDBJ whole genome shotgun (WGS) entry which is preliminary data.</text>
</comment>
<evidence type="ECO:0000313" key="2">
    <source>
        <dbReference type="Proteomes" id="UP000182465"/>
    </source>
</evidence>
<evidence type="ECO:0008006" key="3">
    <source>
        <dbReference type="Google" id="ProtNLM"/>
    </source>
</evidence>
<dbReference type="Proteomes" id="UP000182465">
    <property type="component" value="Unassembled WGS sequence"/>
</dbReference>
<protein>
    <recommendedName>
        <fullName evidence="3">GyrI-like small molecule binding domain-containing protein</fullName>
    </recommendedName>
</protein>
<dbReference type="InterPro" id="IPR046766">
    <property type="entry name" value="Bact_hydrolase"/>
</dbReference>
<dbReference type="Pfam" id="PF20603">
    <property type="entry name" value="Bact_hydrolase"/>
    <property type="match status" value="1"/>
</dbReference>
<accession>A0A1J4TWW3</accession>
<sequence>MKTNRQSKNQKCCPKFDPALWDGKIFTWENKKFIKDKVLTLFYIPMNFGVVVKRMMAKIEKVGASAQDWMGLSGHTSKWNMDLYVAVDREIPGAENTVMSGKFLSKAYEGDFKDTGKWRKDFDGYAQGRGVTVQKIYIWYTTCPKCAKKYGKNYVVIIGKVE</sequence>
<dbReference type="AlphaFoldDB" id="A0A1J4TWW3"/>